<evidence type="ECO:0000256" key="5">
    <source>
        <dbReference type="ARBA" id="ARBA00023003"/>
    </source>
</evidence>
<keyword evidence="5" id="KW-1229">Viral tail sheath protein</keyword>
<dbReference type="Pfam" id="PF04984">
    <property type="entry name" value="Phage_sheath_1"/>
    <property type="match status" value="1"/>
</dbReference>
<accession>A0A0H4ITM4</accession>
<dbReference type="Proteomes" id="UP000224291">
    <property type="component" value="Segment"/>
</dbReference>
<feature type="domain" description="Tail sheath protein C-terminal" evidence="9">
    <location>
        <begin position="542"/>
        <end position="634"/>
    </location>
</feature>
<dbReference type="PANTHER" id="PTHR35861:SF1">
    <property type="entry name" value="PHAGE TAIL SHEATH PROTEIN"/>
    <property type="match status" value="1"/>
</dbReference>
<evidence type="ECO:0000256" key="2">
    <source>
        <dbReference type="ARBA" id="ARBA00022595"/>
    </source>
</evidence>
<organism evidence="10 11">
    <name type="scientific">Stenotrophomonas phage IME-SM1</name>
    <dbReference type="NCBI Taxonomy" id="1654717"/>
    <lineage>
        <taxon>Viruses</taxon>
        <taxon>Duplodnaviria</taxon>
        <taxon>Heunggongvirae</taxon>
        <taxon>Uroviricota</taxon>
        <taxon>Caudoviricetes</taxon>
        <taxon>Menderavirus</taxon>
        <taxon>Menderavirus IMESM1</taxon>
    </lineage>
</organism>
<keyword evidence="5" id="KW-0946">Virion</keyword>
<dbReference type="GeneID" id="65066768"/>
<dbReference type="GO" id="GO:0098027">
    <property type="term" value="C:virus tail, sheath"/>
    <property type="evidence" value="ECO:0007669"/>
    <property type="project" value="UniProtKB-KW"/>
</dbReference>
<protein>
    <submittedName>
        <fullName evidence="10">Tail sheath protein</fullName>
    </submittedName>
</protein>
<evidence type="ECO:0000256" key="4">
    <source>
        <dbReference type="ARBA" id="ARBA00022766"/>
    </source>
</evidence>
<evidence type="ECO:0000256" key="6">
    <source>
        <dbReference type="ARBA" id="ARBA00023009"/>
    </source>
</evidence>
<keyword evidence="6" id="KW-1171">Viral genome ejection through host cell envelope</keyword>
<reference evidence="10 11" key="1">
    <citation type="submission" date="2015-05" db="EMBL/GenBank/DDBJ databases">
        <authorList>
            <person name="Liu X."/>
            <person name="Tong Y."/>
            <person name="Huang Y."/>
            <person name="Fan H."/>
            <person name="An X."/>
            <person name="Mi Z."/>
            <person name="Zhang Z."/>
        </authorList>
    </citation>
    <scope>NUCLEOTIDE SEQUENCE [LARGE SCALE GENOMIC DNA]</scope>
</reference>
<feature type="domain" description="Tail sheath protein subtilisin-like" evidence="8">
    <location>
        <begin position="356"/>
        <end position="539"/>
    </location>
</feature>
<dbReference type="EMBL" id="KR560069">
    <property type="protein sequence ID" value="AKO61659.1"/>
    <property type="molecule type" value="Genomic_DNA"/>
</dbReference>
<evidence type="ECO:0000256" key="3">
    <source>
        <dbReference type="ARBA" id="ARBA00022732"/>
    </source>
</evidence>
<evidence type="ECO:0000259" key="9">
    <source>
        <dbReference type="Pfam" id="PF17482"/>
    </source>
</evidence>
<keyword evidence="11" id="KW-1185">Reference proteome</keyword>
<dbReference type="InterPro" id="IPR052042">
    <property type="entry name" value="Tail_sheath_structural"/>
</dbReference>
<keyword evidence="2" id="KW-1162">Viral penetration into host cytoplasm</keyword>
<comment type="similarity">
    <text evidence="1">Belongs to the myoviridae tail sheath protein family.</text>
</comment>
<dbReference type="Gene3D" id="3.40.50.11780">
    <property type="match status" value="2"/>
</dbReference>
<keyword evidence="7" id="KW-1160">Virus entry into host cell</keyword>
<dbReference type="Pfam" id="PF17482">
    <property type="entry name" value="Phage_sheath_1C"/>
    <property type="match status" value="1"/>
</dbReference>
<sequence length="684" mass="73190">MASNNSSPDVQSREIDLTNGVATAGSTSGAFAGDFQWGPVDSIITVSNNQDIETSLGKPTDTNYVSWFSASNFLAYTGLLQVSRAVDENAINASDDGGGLLIKNRQHFEQVSTAPTSVKYAAKYPGLLGDSLEVHLADSATFSGWAYASQFDTAPGTSFWAQNLGIKNDEVHVVVIDRHGLFTGVPNSVLRAYSYLSKASDSKDSNGGPNFYRSVLNRDSQHVWSLALPTTAELVDGNDGTVDTITVSDGGQNYTAAPTVTLSAPAPGGVQATATATVAAGVVTGITVVNKGSGYTSAPTVTISGDGTGATATAALKTVTGSEWGKPGIQAGLPVTFKSLAQRQELPLSGGKDSTQVGAQELIQALEPFQNEEEVDVGLLFLGDSGGETSHAAVTQWAIDNLGEARKDLVVFWSPKLSDVLNKTQNDATNLCKTTIAAVGRASSYAFGDTGWKLQYDAYNDKYRWIPLNADIAGLCARVDNTSDPWNSPGGYNRGKLLNVVSLAFNPNKTSRDLLYKASLNPVVTFRTDGTLLYGDKTMLGKNSAFSDLGIRRLFITLRKNISQASKQYLFEKNNAFTRNSFINMVTPYLQQVKGRNGISDFLIKCDEQNNTAQVIQNKQFVGSIFIKPEYSINWVELNFVAVRQDVASKKCRTSVLRREKPGVKSGLFLCVSLAGPGVEQIPC</sequence>
<dbReference type="InterPro" id="IPR020287">
    <property type="entry name" value="Tail_sheath_C"/>
</dbReference>
<keyword evidence="4" id="KW-1242">Viral contractile tail ejection system</keyword>
<evidence type="ECO:0000256" key="7">
    <source>
        <dbReference type="ARBA" id="ARBA00023296"/>
    </source>
</evidence>
<evidence type="ECO:0000259" key="8">
    <source>
        <dbReference type="Pfam" id="PF04984"/>
    </source>
</evidence>
<evidence type="ECO:0000256" key="1">
    <source>
        <dbReference type="ARBA" id="ARBA00008005"/>
    </source>
</evidence>
<evidence type="ECO:0000313" key="10">
    <source>
        <dbReference type="EMBL" id="AKO61659.1"/>
    </source>
</evidence>
<dbReference type="InterPro" id="IPR035089">
    <property type="entry name" value="Phage_sheath_subtilisin"/>
</dbReference>
<name>A0A0H4ITM4_9CAUD</name>
<proteinExistence type="inferred from homology"/>
<dbReference type="PANTHER" id="PTHR35861">
    <property type="match status" value="1"/>
</dbReference>
<keyword evidence="3" id="KW-1227">Viral tail protein</keyword>
<dbReference type="KEGG" id="vg:65066768"/>
<dbReference type="GO" id="GO:0099000">
    <property type="term" value="P:symbiont genome ejection through host cell envelope, contractile tail mechanism"/>
    <property type="evidence" value="ECO:0007669"/>
    <property type="project" value="UniProtKB-KW"/>
</dbReference>
<evidence type="ECO:0000313" key="11">
    <source>
        <dbReference type="Proteomes" id="UP000224291"/>
    </source>
</evidence>
<dbReference type="RefSeq" id="YP_010077852.1">
    <property type="nucleotide sequence ID" value="NC_054952.1"/>
</dbReference>